<protein>
    <submittedName>
        <fullName evidence="1">Uncharacterized protein</fullName>
    </submittedName>
</protein>
<reference evidence="1 2" key="1">
    <citation type="submission" date="2024-07" db="EMBL/GenBank/DDBJ databases">
        <title>Section-level genome sequencing and comparative genomics of Aspergillus sections Usti and Cavernicolus.</title>
        <authorList>
            <consortium name="Lawrence Berkeley National Laboratory"/>
            <person name="Nybo J.L."/>
            <person name="Vesth T.C."/>
            <person name="Theobald S."/>
            <person name="Frisvad J.C."/>
            <person name="Larsen T.O."/>
            <person name="Kjaerboelling I."/>
            <person name="Rothschild-Mancinelli K."/>
            <person name="Lyhne E.K."/>
            <person name="Kogle M.E."/>
            <person name="Barry K."/>
            <person name="Clum A."/>
            <person name="Na H."/>
            <person name="Ledsgaard L."/>
            <person name="Lin J."/>
            <person name="Lipzen A."/>
            <person name="Kuo A."/>
            <person name="Riley R."/>
            <person name="Mondo S."/>
            <person name="LaButti K."/>
            <person name="Haridas S."/>
            <person name="Pangalinan J."/>
            <person name="Salamov A.A."/>
            <person name="Simmons B.A."/>
            <person name="Magnuson J.K."/>
            <person name="Chen J."/>
            <person name="Drula E."/>
            <person name="Henrissat B."/>
            <person name="Wiebenga A."/>
            <person name="Lubbers R.J."/>
            <person name="Gomes A.C."/>
            <person name="Macurrencykelacurrency M.R."/>
            <person name="Stajich J."/>
            <person name="Grigoriev I.V."/>
            <person name="Mortensen U.H."/>
            <person name="De vries R.P."/>
            <person name="Baker S.E."/>
            <person name="Andersen M.R."/>
        </authorList>
    </citation>
    <scope>NUCLEOTIDE SEQUENCE [LARGE SCALE GENOMIC DNA]</scope>
    <source>
        <strain evidence="1 2">CBS 756.74</strain>
    </source>
</reference>
<name>A0ABR4JZX3_9EURO</name>
<organism evidence="1 2">
    <name type="scientific">Aspergillus pseudodeflectus</name>
    <dbReference type="NCBI Taxonomy" id="176178"/>
    <lineage>
        <taxon>Eukaryota</taxon>
        <taxon>Fungi</taxon>
        <taxon>Dikarya</taxon>
        <taxon>Ascomycota</taxon>
        <taxon>Pezizomycotina</taxon>
        <taxon>Eurotiomycetes</taxon>
        <taxon>Eurotiomycetidae</taxon>
        <taxon>Eurotiales</taxon>
        <taxon>Aspergillaceae</taxon>
        <taxon>Aspergillus</taxon>
        <taxon>Aspergillus subgen. Nidulantes</taxon>
    </lineage>
</organism>
<accession>A0ABR4JZX3</accession>
<sequence>MALVNPDWGYWRGPFVAMALSPVHADGQFPFLLYHPTTHFPFHLKRTGDRPP</sequence>
<dbReference type="EMBL" id="JBFXLR010000036">
    <property type="protein sequence ID" value="KAL2845632.1"/>
    <property type="molecule type" value="Genomic_DNA"/>
</dbReference>
<dbReference type="GeneID" id="98156091"/>
<comment type="caution">
    <text evidence="1">The sequence shown here is derived from an EMBL/GenBank/DDBJ whole genome shotgun (WGS) entry which is preliminary data.</text>
</comment>
<dbReference type="Proteomes" id="UP001610444">
    <property type="component" value="Unassembled WGS sequence"/>
</dbReference>
<keyword evidence="2" id="KW-1185">Reference proteome</keyword>
<gene>
    <name evidence="1" type="ORF">BJX68DRAFT_242070</name>
</gene>
<evidence type="ECO:0000313" key="1">
    <source>
        <dbReference type="EMBL" id="KAL2845632.1"/>
    </source>
</evidence>
<proteinExistence type="predicted"/>
<dbReference type="RefSeq" id="XP_070896766.1">
    <property type="nucleotide sequence ID" value="XM_071040927.1"/>
</dbReference>
<evidence type="ECO:0000313" key="2">
    <source>
        <dbReference type="Proteomes" id="UP001610444"/>
    </source>
</evidence>